<evidence type="ECO:0000256" key="8">
    <source>
        <dbReference type="ARBA" id="ARBA00023235"/>
    </source>
</evidence>
<dbReference type="GO" id="GO:0006096">
    <property type="term" value="P:glycolytic process"/>
    <property type="evidence" value="ECO:0007669"/>
    <property type="project" value="UniProtKB-UniRule"/>
</dbReference>
<feature type="binding site" evidence="10 13">
    <location>
        <position position="396"/>
    </location>
    <ligand>
        <name>Mn(2+)</name>
        <dbReference type="ChEBI" id="CHEBI:29035"/>
        <label>1</label>
    </ligand>
</feature>
<comment type="pathway">
    <text evidence="2 10">Carbohydrate degradation; glycolysis; pyruvate from D-glyceraldehyde 3-phosphate: step 3/5.</text>
</comment>
<keyword evidence="17" id="KW-1185">Reference proteome</keyword>
<feature type="binding site" evidence="10 13">
    <location>
        <position position="451"/>
    </location>
    <ligand>
        <name>Mn(2+)</name>
        <dbReference type="ChEBI" id="CHEBI:29035"/>
        <label>1</label>
    </ligand>
</feature>
<dbReference type="InterPro" id="IPR011258">
    <property type="entry name" value="BPG-indep_PGM_N"/>
</dbReference>
<feature type="binding site" evidence="10 13">
    <location>
        <position position="434"/>
    </location>
    <ligand>
        <name>Mn(2+)</name>
        <dbReference type="ChEBI" id="CHEBI:29035"/>
        <label>2</label>
    </ligand>
</feature>
<feature type="binding site" evidence="10 13">
    <location>
        <position position="433"/>
    </location>
    <ligand>
        <name>Mn(2+)</name>
        <dbReference type="ChEBI" id="CHEBI:29035"/>
        <label>2</label>
    </ligand>
</feature>
<evidence type="ECO:0000259" key="15">
    <source>
        <dbReference type="Pfam" id="PF06415"/>
    </source>
</evidence>
<dbReference type="InterPro" id="IPR006124">
    <property type="entry name" value="Metalloenzyme"/>
</dbReference>
<dbReference type="GO" id="GO:0004619">
    <property type="term" value="F:phosphoglycerate mutase activity"/>
    <property type="evidence" value="ECO:0007669"/>
    <property type="project" value="UniProtKB-UniRule"/>
</dbReference>
<feature type="binding site" evidence="10 12">
    <location>
        <position position="181"/>
    </location>
    <ligand>
        <name>substrate</name>
    </ligand>
</feature>
<dbReference type="AlphaFoldDB" id="A0A9X4JVE6"/>
<feature type="binding site" evidence="10 13">
    <location>
        <position position="2"/>
    </location>
    <ligand>
        <name>Mn(2+)</name>
        <dbReference type="ChEBI" id="CHEBI:29035"/>
        <label>2</label>
    </ligand>
</feature>
<dbReference type="InterPro" id="IPR017850">
    <property type="entry name" value="Alkaline_phosphatase_core_sf"/>
</dbReference>
<evidence type="ECO:0000256" key="11">
    <source>
        <dbReference type="PIRSR" id="PIRSR001492-1"/>
    </source>
</evidence>
<feature type="binding site" evidence="10 12">
    <location>
        <position position="175"/>
    </location>
    <ligand>
        <name>substrate</name>
    </ligand>
</feature>
<keyword evidence="6 10" id="KW-0324">Glycolysis</keyword>
<comment type="catalytic activity">
    <reaction evidence="1 10">
        <text>(2R)-2-phosphoglycerate = (2R)-3-phosphoglycerate</text>
        <dbReference type="Rhea" id="RHEA:15901"/>
        <dbReference type="ChEBI" id="CHEBI:58272"/>
        <dbReference type="ChEBI" id="CHEBI:58289"/>
        <dbReference type="EC" id="5.4.2.12"/>
    </reaction>
</comment>
<evidence type="ECO:0000256" key="4">
    <source>
        <dbReference type="ARBA" id="ARBA00012026"/>
    </source>
</evidence>
<comment type="subunit">
    <text evidence="10">Monomer.</text>
</comment>
<sequence>MDGWGLGSRVEGNAIAVANTPNMDSYLAGCPHCTLVCSGEEVGLPEGQMGNSEVGHLNIGAGRVVYQEFTRINRAVRDKSFFENEVLLESVKHAKEHGTALHLMGLLSDGGVHSHINHLFALLDLAARENLDKVFVHAFLDGRDVPPANAKEYFTLLKAKLDELGFGAVATVMGRYYAMDRDRRWERVEQAYNAMVFGEGFQTETPFEAVDLGYGRGETDEFIRPTVITREDGRPVAKVSDNDAIVFYNFRPDRARELTRAFIDEDFDGFIRRDGYPKVHFTCMTLYDKTIIAPVAFKPQTLDNTLGQVLSDNGIVQLRLAETEKYAHVTFFFNGGVETPNPGEERILIPSPKVATYDLKPEMSAFEVTDKFLEQLNTDKFGVIIMNYANADMVGHTGVMAAAVSAVETVDHCLGRVVRAVLEKDGTALITADHGNADEMVDENGEVFTAHTTNPVPFLMIRRDVAGVFLRDGSLEDIAPTMLELLDISKPPEMTGKSLISIH</sequence>
<dbReference type="EC" id="5.4.2.12" evidence="4 10"/>
<dbReference type="NCBIfam" id="TIGR01307">
    <property type="entry name" value="pgm_bpd_ind"/>
    <property type="match status" value="1"/>
</dbReference>
<evidence type="ECO:0000256" key="13">
    <source>
        <dbReference type="PIRSR" id="PIRSR001492-3"/>
    </source>
</evidence>
<dbReference type="Pfam" id="PF06415">
    <property type="entry name" value="iPGM_N"/>
    <property type="match status" value="1"/>
</dbReference>
<feature type="binding site" evidence="10 12">
    <location>
        <position position="113"/>
    </location>
    <ligand>
        <name>substrate</name>
    </ligand>
</feature>
<feature type="binding site" evidence="10 12">
    <location>
        <position position="325"/>
    </location>
    <ligand>
        <name>substrate</name>
    </ligand>
</feature>
<evidence type="ECO:0000256" key="1">
    <source>
        <dbReference type="ARBA" id="ARBA00000370"/>
    </source>
</evidence>
<dbReference type="PANTHER" id="PTHR31637">
    <property type="entry name" value="2,3-BISPHOSPHOGLYCERATE-INDEPENDENT PHOSPHOGLYCERATE MUTASE"/>
    <property type="match status" value="1"/>
</dbReference>
<dbReference type="InterPro" id="IPR005995">
    <property type="entry name" value="Pgm_bpd_ind"/>
</dbReference>
<dbReference type="GO" id="GO:0030145">
    <property type="term" value="F:manganese ion binding"/>
    <property type="evidence" value="ECO:0007669"/>
    <property type="project" value="UniProtKB-UniRule"/>
</dbReference>
<evidence type="ECO:0000259" key="14">
    <source>
        <dbReference type="Pfam" id="PF01676"/>
    </source>
</evidence>
<evidence type="ECO:0000256" key="2">
    <source>
        <dbReference type="ARBA" id="ARBA00004798"/>
    </source>
</evidence>
<comment type="caution">
    <text evidence="16">The sequence shown here is derived from an EMBL/GenBank/DDBJ whole genome shotgun (WGS) entry which is preliminary data.</text>
</comment>
<feature type="domain" description="Metalloenzyme" evidence="14">
    <location>
        <begin position="1"/>
        <end position="489"/>
    </location>
</feature>
<dbReference type="Proteomes" id="UP001154312">
    <property type="component" value="Unassembled WGS sequence"/>
</dbReference>
<comment type="function">
    <text evidence="10">Catalyzes the interconversion of 2-phosphoglycerate and 3-phosphoglycerate.</text>
</comment>
<evidence type="ECO:0000313" key="17">
    <source>
        <dbReference type="Proteomes" id="UP001154312"/>
    </source>
</evidence>
<comment type="cofactor">
    <cofactor evidence="10">
        <name>Mn(2+)</name>
        <dbReference type="ChEBI" id="CHEBI:29035"/>
    </cofactor>
    <text evidence="10">Binds 2 manganese ions per subunit.</text>
</comment>
<organism evidence="16 17">
    <name type="scientific">Pelotomaculum isophthalicicum JI</name>
    <dbReference type="NCBI Taxonomy" id="947010"/>
    <lineage>
        <taxon>Bacteria</taxon>
        <taxon>Bacillati</taxon>
        <taxon>Bacillota</taxon>
        <taxon>Clostridia</taxon>
        <taxon>Eubacteriales</taxon>
        <taxon>Desulfotomaculaceae</taxon>
        <taxon>Pelotomaculum</taxon>
    </lineage>
</organism>
<keyword evidence="5 10" id="KW-0479">Metal-binding</keyword>
<feature type="domain" description="BPG-independent PGAM N-terminal" evidence="15">
    <location>
        <begin position="72"/>
        <end position="289"/>
    </location>
</feature>
<feature type="active site" description="Phosphoserine intermediate" evidence="10 11">
    <location>
        <position position="52"/>
    </location>
</feature>
<dbReference type="InterPro" id="IPR036646">
    <property type="entry name" value="PGAM_B_sf"/>
</dbReference>
<dbReference type="Gene3D" id="3.40.720.10">
    <property type="entry name" value="Alkaline Phosphatase, subunit A"/>
    <property type="match status" value="1"/>
</dbReference>
<comment type="similarity">
    <text evidence="3 10">Belongs to the BPG-independent phosphoglycerate mutase family.</text>
</comment>
<evidence type="ECO:0000256" key="7">
    <source>
        <dbReference type="ARBA" id="ARBA00023211"/>
    </source>
</evidence>
<dbReference type="SUPFAM" id="SSF53649">
    <property type="entry name" value="Alkaline phosphatase-like"/>
    <property type="match status" value="1"/>
</dbReference>
<dbReference type="FunFam" id="3.40.1450.10:FF:000001">
    <property type="entry name" value="2,3-bisphosphoglycerate-independent phosphoglycerate mutase"/>
    <property type="match status" value="1"/>
</dbReference>
<feature type="binding site" evidence="10 12">
    <location>
        <begin position="143"/>
        <end position="144"/>
    </location>
    <ligand>
        <name>substrate</name>
    </ligand>
</feature>
<dbReference type="HAMAP" id="MF_01038">
    <property type="entry name" value="GpmI"/>
    <property type="match status" value="1"/>
</dbReference>
<evidence type="ECO:0000256" key="5">
    <source>
        <dbReference type="ARBA" id="ARBA00022723"/>
    </source>
</evidence>
<keyword evidence="8 10" id="KW-0413">Isomerase</keyword>
<protein>
    <recommendedName>
        <fullName evidence="9 10">2,3-bisphosphoglycerate-independent phosphoglycerate mutase</fullName>
        <shortName evidence="10">BPG-independent PGAM</shortName>
        <shortName evidence="10">Phosphoglyceromutase</shortName>
        <shortName evidence="10">iPGM</shortName>
        <ecNumber evidence="4 10">5.4.2.12</ecNumber>
    </recommendedName>
</protein>
<dbReference type="Gene3D" id="3.40.1450.10">
    <property type="entry name" value="BPG-independent phosphoglycerate mutase, domain B"/>
    <property type="match status" value="1"/>
</dbReference>
<accession>A0A9X4JVE6</accession>
<keyword evidence="7 10" id="KW-0464">Manganese</keyword>
<gene>
    <name evidence="10 16" type="primary">gpmI</name>
    <name evidence="16" type="ORF">L7E55_07400</name>
</gene>
<dbReference type="GO" id="GO:0005829">
    <property type="term" value="C:cytosol"/>
    <property type="evidence" value="ECO:0007669"/>
    <property type="project" value="TreeGrafter"/>
</dbReference>
<evidence type="ECO:0000256" key="12">
    <source>
        <dbReference type="PIRSR" id="PIRSR001492-2"/>
    </source>
</evidence>
<evidence type="ECO:0000313" key="16">
    <source>
        <dbReference type="EMBL" id="MDF9408186.1"/>
    </source>
</evidence>
<dbReference type="SUPFAM" id="SSF64158">
    <property type="entry name" value="2,3-Bisphosphoglycerate-independent phosphoglycerate mutase, substrate-binding domain"/>
    <property type="match status" value="1"/>
</dbReference>
<feature type="binding site" evidence="10 12">
    <location>
        <begin position="251"/>
        <end position="254"/>
    </location>
    <ligand>
        <name>substrate</name>
    </ligand>
</feature>
<dbReference type="EMBL" id="JAKOAV010000011">
    <property type="protein sequence ID" value="MDF9408186.1"/>
    <property type="molecule type" value="Genomic_DNA"/>
</dbReference>
<evidence type="ECO:0000256" key="3">
    <source>
        <dbReference type="ARBA" id="ARBA00008819"/>
    </source>
</evidence>
<feature type="binding site" evidence="10 13">
    <location>
        <position position="392"/>
    </location>
    <ligand>
        <name>Mn(2+)</name>
        <dbReference type="ChEBI" id="CHEBI:29035"/>
        <label>1</label>
    </ligand>
</feature>
<name>A0A9X4JVE6_9FIRM</name>
<dbReference type="PIRSF" id="PIRSF001492">
    <property type="entry name" value="IPGAM"/>
    <property type="match status" value="1"/>
</dbReference>
<dbReference type="GO" id="GO:0006007">
    <property type="term" value="P:glucose catabolic process"/>
    <property type="evidence" value="ECO:0007669"/>
    <property type="project" value="InterPro"/>
</dbReference>
<feature type="binding site" evidence="10 13">
    <location>
        <position position="52"/>
    </location>
    <ligand>
        <name>Mn(2+)</name>
        <dbReference type="ChEBI" id="CHEBI:29035"/>
        <label>2</label>
    </ligand>
</feature>
<dbReference type="CDD" id="cd16010">
    <property type="entry name" value="iPGM"/>
    <property type="match status" value="1"/>
</dbReference>
<evidence type="ECO:0000256" key="10">
    <source>
        <dbReference type="HAMAP-Rule" id="MF_01038"/>
    </source>
</evidence>
<proteinExistence type="inferred from homology"/>
<dbReference type="PANTHER" id="PTHR31637:SF0">
    <property type="entry name" value="2,3-BISPHOSPHOGLYCERATE-INDEPENDENT PHOSPHOGLYCERATE MUTASE"/>
    <property type="match status" value="1"/>
</dbReference>
<reference evidence="16" key="1">
    <citation type="submission" date="2022-02" db="EMBL/GenBank/DDBJ databases">
        <authorList>
            <person name="Leng L."/>
        </authorList>
    </citation>
    <scope>NUCLEOTIDE SEQUENCE</scope>
    <source>
        <strain evidence="16">JI</strain>
    </source>
</reference>
<dbReference type="Pfam" id="PF01676">
    <property type="entry name" value="Metalloenzyme"/>
    <property type="match status" value="1"/>
</dbReference>
<evidence type="ECO:0000256" key="6">
    <source>
        <dbReference type="ARBA" id="ARBA00023152"/>
    </source>
</evidence>
<evidence type="ECO:0000256" key="9">
    <source>
        <dbReference type="ARBA" id="ARBA00071648"/>
    </source>
</evidence>